<organism evidence="1 2">
    <name type="scientific">Dryococelus australis</name>
    <dbReference type="NCBI Taxonomy" id="614101"/>
    <lineage>
        <taxon>Eukaryota</taxon>
        <taxon>Metazoa</taxon>
        <taxon>Ecdysozoa</taxon>
        <taxon>Arthropoda</taxon>
        <taxon>Hexapoda</taxon>
        <taxon>Insecta</taxon>
        <taxon>Pterygota</taxon>
        <taxon>Neoptera</taxon>
        <taxon>Polyneoptera</taxon>
        <taxon>Phasmatodea</taxon>
        <taxon>Verophasmatodea</taxon>
        <taxon>Anareolatae</taxon>
        <taxon>Phasmatidae</taxon>
        <taxon>Eurycanthinae</taxon>
        <taxon>Dryococelus</taxon>
    </lineage>
</organism>
<comment type="caution">
    <text evidence="1">The sequence shown here is derived from an EMBL/GenBank/DDBJ whole genome shotgun (WGS) entry which is preliminary data.</text>
</comment>
<name>A0ABQ9GE63_9NEOP</name>
<sequence>MVSVSEQLLVLREPSMYKKLSTYPGWTAVAMCVREPEAEGFPTKLDIPLKQTFEMSHEEDLPSNHQVMTFLNRKANAAQQVQLATVTAQRPSRSQKITGSRYPGLTMWRPLNENGQPETSLTKTTFVSTHDKSDKLKCCMCEGIHAVHKCEGISRKVC</sequence>
<accession>A0ABQ9GE63</accession>
<gene>
    <name evidence="1" type="ORF">PR048_029718</name>
</gene>
<evidence type="ECO:0000313" key="1">
    <source>
        <dbReference type="EMBL" id="KAJ8870694.1"/>
    </source>
</evidence>
<reference evidence="1 2" key="1">
    <citation type="submission" date="2023-02" db="EMBL/GenBank/DDBJ databases">
        <title>LHISI_Scaffold_Assembly.</title>
        <authorList>
            <person name="Stuart O.P."/>
            <person name="Cleave R."/>
            <person name="Magrath M.J.L."/>
            <person name="Mikheyev A.S."/>
        </authorList>
    </citation>
    <scope>NUCLEOTIDE SEQUENCE [LARGE SCALE GENOMIC DNA]</scope>
    <source>
        <strain evidence="1">Daus_M_001</strain>
        <tissue evidence="1">Leg muscle</tissue>
    </source>
</reference>
<dbReference type="Proteomes" id="UP001159363">
    <property type="component" value="Chromosome 12"/>
</dbReference>
<dbReference type="EMBL" id="JARBHB010000013">
    <property type="protein sequence ID" value="KAJ8870694.1"/>
    <property type="molecule type" value="Genomic_DNA"/>
</dbReference>
<proteinExistence type="predicted"/>
<protein>
    <submittedName>
        <fullName evidence="1">Uncharacterized protein</fullName>
    </submittedName>
</protein>
<keyword evidence="2" id="KW-1185">Reference proteome</keyword>
<evidence type="ECO:0000313" key="2">
    <source>
        <dbReference type="Proteomes" id="UP001159363"/>
    </source>
</evidence>